<keyword evidence="1" id="KW-1133">Transmembrane helix</keyword>
<comment type="caution">
    <text evidence="2">The sequence shown here is derived from an EMBL/GenBank/DDBJ whole genome shotgun (WGS) entry which is preliminary data.</text>
</comment>
<protein>
    <submittedName>
        <fullName evidence="2">Uncharacterized protein</fullName>
    </submittedName>
</protein>
<reference evidence="3" key="2">
    <citation type="submission" date="2018-11" db="EMBL/GenBank/DDBJ databases">
        <title>Proposal to divide the Flavobacteriaceae and reorganize its genera based on Amino Acid Identity values calculated from whole genome sequences.</title>
        <authorList>
            <person name="Nicholson A.C."/>
            <person name="Gulvik C.A."/>
            <person name="Whitney A.M."/>
            <person name="Humrighouse B.W."/>
            <person name="Bell M."/>
            <person name="Holmens B."/>
            <person name="Steigerwalt A."/>
            <person name="Villarma A."/>
            <person name="Sheth M."/>
            <person name="Batra D."/>
            <person name="Pryor J."/>
            <person name="Bernardet J.-F."/>
            <person name="Hugo C."/>
            <person name="Kampfer P."/>
            <person name="Newman J."/>
            <person name="Mcquiston J.R."/>
        </authorList>
    </citation>
    <scope>NUCLEOTIDE SEQUENCE [LARGE SCALE GENOMIC DNA]</scope>
    <source>
        <strain evidence="3">H3056</strain>
    </source>
</reference>
<evidence type="ECO:0000256" key="1">
    <source>
        <dbReference type="SAM" id="Phobius"/>
    </source>
</evidence>
<organism evidence="2 3">
    <name type="scientific">Kaistella daneshvariae</name>
    <dbReference type="NCBI Taxonomy" id="2487074"/>
    <lineage>
        <taxon>Bacteria</taxon>
        <taxon>Pseudomonadati</taxon>
        <taxon>Bacteroidota</taxon>
        <taxon>Flavobacteriia</taxon>
        <taxon>Flavobacteriales</taxon>
        <taxon>Weeksellaceae</taxon>
        <taxon>Chryseobacterium group</taxon>
        <taxon>Kaistella</taxon>
    </lineage>
</organism>
<keyword evidence="1" id="KW-0812">Transmembrane</keyword>
<accession>A0A3N0WZ38</accession>
<keyword evidence="1" id="KW-0472">Membrane</keyword>
<feature type="transmembrane region" description="Helical" evidence="1">
    <location>
        <begin position="16"/>
        <end position="36"/>
    </location>
</feature>
<evidence type="ECO:0000313" key="2">
    <source>
        <dbReference type="EMBL" id="ROI10332.1"/>
    </source>
</evidence>
<reference evidence="3" key="1">
    <citation type="submission" date="2018-11" db="EMBL/GenBank/DDBJ databases">
        <title>Proposal to divide the Flavobacteriaceae and reorganize its genera based on Amino Acid Identity values calculated from whole genome sequences.</title>
        <authorList>
            <person name="Nicholson A.C."/>
            <person name="Gulvik C.A."/>
            <person name="Whitney A.M."/>
            <person name="Humrighouse B.W."/>
            <person name="Bell M."/>
            <person name="Holmes B."/>
            <person name="Steigerwalt A."/>
            <person name="Villarma A."/>
            <person name="Sheth M."/>
            <person name="Batra D."/>
            <person name="Pryor J."/>
            <person name="Bernardet J.-F."/>
            <person name="Hugo C."/>
            <person name="Kampfer P."/>
            <person name="Newman J."/>
            <person name="Mcquiston J.R."/>
        </authorList>
    </citation>
    <scope>NUCLEOTIDE SEQUENCE [LARGE SCALE GENOMIC DNA]</scope>
    <source>
        <strain evidence="3">H3056</strain>
    </source>
</reference>
<sequence length="133" mass="15734">MIKSGFINNNMELQTIGWIMFIASFTFTFLLTIKLYNNQFFQSYKIQNLTIENIENSLQKSGFENFRYNEIGFFEVFMEITWFSWGGTLILIPTKNELLLNNRTKGLNGVILPFTSFIINKKIKYFLQELKNI</sequence>
<dbReference type="AlphaFoldDB" id="A0A3N0WZ38"/>
<dbReference type="Proteomes" id="UP000270224">
    <property type="component" value="Unassembled WGS sequence"/>
</dbReference>
<proteinExistence type="predicted"/>
<gene>
    <name evidence="2" type="ORF">EGI11_00005</name>
</gene>
<dbReference type="EMBL" id="RJUG01000001">
    <property type="protein sequence ID" value="ROI10332.1"/>
    <property type="molecule type" value="Genomic_DNA"/>
</dbReference>
<name>A0A3N0WZ38_9FLAO</name>
<evidence type="ECO:0000313" key="3">
    <source>
        <dbReference type="Proteomes" id="UP000270224"/>
    </source>
</evidence>